<comment type="similarity">
    <text evidence="11">Belongs to the glycosyltransferase 4 family. MraY subfamily.</text>
</comment>
<feature type="binding site" evidence="13">
    <location>
        <position position="191"/>
    </location>
    <ligand>
        <name>Mg(2+)</name>
        <dbReference type="ChEBI" id="CHEBI:18420"/>
    </ligand>
</feature>
<sequence length="363" mass="41438">MIILFINKFLLEDKYSNPFSQIIPKILASFITSILIVLSITPAFIKKFQSMQVFQKIRKENPKSHLKKNEVPTFGGALILFSIVFSILLWSDINIEYVRYILFSLISYGTIGFIDDYKKIVHQDPTGLKARWKYFWQSFSALFILIILYKSGNFHNSSFEQSNTIADVDVFIFIKLTISYLAIVGMSNAVNIMDGLDGLVLMPTIFVCISFAITSVLKIQNFTFQNLTNAKLLIISNYSEITIICFSMIGSCIGFLWFNSYPAKLFMGDIGSLSLGGTIGLISVLLEQELDLLIIGGIFVIEIVSVILQVFHIKFFHKRLYLMAPIHHHYELLDHSEPKIVFKFWIMSLAFTILGSLIAWRII</sequence>
<feature type="transmembrane region" description="Helical" evidence="11">
    <location>
        <begin position="97"/>
        <end position="114"/>
    </location>
</feature>
<keyword evidence="7 11" id="KW-1133">Transmembrane helix</keyword>
<keyword evidence="9 11" id="KW-0131">Cell cycle</keyword>
<dbReference type="CDD" id="cd06852">
    <property type="entry name" value="GT_MraY"/>
    <property type="match status" value="1"/>
</dbReference>
<dbReference type="GO" id="GO:0051301">
    <property type="term" value="P:cell division"/>
    <property type="evidence" value="ECO:0007669"/>
    <property type="project" value="UniProtKB-KW"/>
</dbReference>
<keyword evidence="11 13" id="KW-0479">Metal-binding</keyword>
<dbReference type="Pfam" id="PF00953">
    <property type="entry name" value="Glycos_transf_4"/>
    <property type="match status" value="1"/>
</dbReference>
<keyword evidence="10 11" id="KW-0961">Cell wall biogenesis/degradation</keyword>
<dbReference type="GO" id="GO:0051992">
    <property type="term" value="F:UDP-N-acetylmuramoyl-L-alanyl-D-glutamyl-meso-2,6-diaminopimelyl-D-alanyl-D-alanine:undecaprenyl-phosphate transferase activity"/>
    <property type="evidence" value="ECO:0007669"/>
    <property type="project" value="RHEA"/>
</dbReference>
<dbReference type="EC" id="2.7.8.13" evidence="11 12"/>
<dbReference type="Proteomes" id="UP000054529">
    <property type="component" value="Unassembled WGS sequence"/>
</dbReference>
<dbReference type="RefSeq" id="WP_143323089.1">
    <property type="nucleotide sequence ID" value="NZ_AWXV01000002.1"/>
</dbReference>
<evidence type="ECO:0000256" key="9">
    <source>
        <dbReference type="ARBA" id="ARBA00023306"/>
    </source>
</evidence>
<dbReference type="PANTHER" id="PTHR22926:SF5">
    <property type="entry name" value="PHOSPHO-N-ACETYLMURAMOYL-PENTAPEPTIDE-TRANSFERASE HOMOLOG"/>
    <property type="match status" value="1"/>
</dbReference>
<comment type="subcellular location">
    <subcellularLocation>
        <location evidence="11">Cell membrane</location>
        <topology evidence="11">Multi-pass membrane protein</topology>
    </subcellularLocation>
    <subcellularLocation>
        <location evidence="1">Membrane</location>
        <topology evidence="1">Multi-pass membrane protein</topology>
    </subcellularLocation>
</comment>
<dbReference type="AlphaFoldDB" id="A0A0C1VJZ0"/>
<keyword evidence="11 13" id="KW-0460">Magnesium</keyword>
<dbReference type="GO" id="GO:0008360">
    <property type="term" value="P:regulation of cell shape"/>
    <property type="evidence" value="ECO:0007669"/>
    <property type="project" value="UniProtKB-KW"/>
</dbReference>
<dbReference type="InterPro" id="IPR000715">
    <property type="entry name" value="Glycosyl_transferase_4"/>
</dbReference>
<dbReference type="EMBL" id="AWXV01000002">
    <property type="protein sequence ID" value="KIE64180.1"/>
    <property type="molecule type" value="Genomic_DNA"/>
</dbReference>
<dbReference type="NCBIfam" id="TIGR00445">
    <property type="entry name" value="mraY"/>
    <property type="match status" value="1"/>
</dbReference>
<dbReference type="GO" id="GO:0046872">
    <property type="term" value="F:metal ion binding"/>
    <property type="evidence" value="ECO:0007669"/>
    <property type="project" value="UniProtKB-KW"/>
</dbReference>
<dbReference type="OrthoDB" id="9805475at2"/>
<comment type="catalytic activity">
    <reaction evidence="11">
        <text>UDP-N-acetyl-alpha-D-muramoyl-L-alanyl-gamma-D-glutamyl-meso-2,6-diaminopimeloyl-D-alanyl-D-alanine + di-trans,octa-cis-undecaprenyl phosphate = di-trans,octa-cis-undecaprenyl diphospho-N-acetyl-alpha-D-muramoyl-L-alanyl-D-glutamyl-meso-2,6-diaminopimeloyl-D-alanyl-D-alanine + UMP</text>
        <dbReference type="Rhea" id="RHEA:28386"/>
        <dbReference type="ChEBI" id="CHEBI:57865"/>
        <dbReference type="ChEBI" id="CHEBI:60392"/>
        <dbReference type="ChEBI" id="CHEBI:61386"/>
        <dbReference type="ChEBI" id="CHEBI:61387"/>
        <dbReference type="EC" id="2.7.8.13"/>
    </reaction>
</comment>
<feature type="binding site" evidence="13">
    <location>
        <position position="269"/>
    </location>
    <ligand>
        <name>Mg(2+)</name>
        <dbReference type="ChEBI" id="CHEBI:18420"/>
    </ligand>
</feature>
<gene>
    <name evidence="11" type="primary">mraY</name>
    <name evidence="14" type="ORF">P689_119151</name>
</gene>
<evidence type="ECO:0000313" key="15">
    <source>
        <dbReference type="Proteomes" id="UP000054529"/>
    </source>
</evidence>
<evidence type="ECO:0000256" key="11">
    <source>
        <dbReference type="HAMAP-Rule" id="MF_00038"/>
    </source>
</evidence>
<keyword evidence="5 11" id="KW-0133">Cell shape</keyword>
<comment type="caution">
    <text evidence="14">The sequence shown here is derived from an EMBL/GenBank/DDBJ whole genome shotgun (WGS) entry which is preliminary data.</text>
</comment>
<feature type="transmembrane region" description="Helical" evidence="11">
    <location>
        <begin position="71"/>
        <end position="91"/>
    </location>
</feature>
<dbReference type="UniPathway" id="UPA00219"/>
<dbReference type="PATRIC" id="fig|1401651.3.peg.178"/>
<evidence type="ECO:0000313" key="14">
    <source>
        <dbReference type="EMBL" id="KIE64180.1"/>
    </source>
</evidence>
<evidence type="ECO:0000256" key="10">
    <source>
        <dbReference type="ARBA" id="ARBA00023316"/>
    </source>
</evidence>
<feature type="transmembrane region" description="Helical" evidence="11">
    <location>
        <begin position="22"/>
        <end position="45"/>
    </location>
</feature>
<organism evidence="14 15">
    <name type="scientific">Candidatus Riesia pediculischaeffi PTSU</name>
    <dbReference type="NCBI Taxonomy" id="1401651"/>
    <lineage>
        <taxon>Bacteria</taxon>
        <taxon>Pseudomonadati</taxon>
        <taxon>Pseudomonadota</taxon>
        <taxon>Gammaproteobacteria</taxon>
        <taxon>Enterobacterales</taxon>
        <taxon>Enterobacteriaceae</taxon>
        <taxon>Candidatus Riesia</taxon>
    </lineage>
</organism>
<comment type="function">
    <text evidence="11">Catalyzes the initial step of the lipid cycle reactions in the biosynthesis of the cell wall peptidoglycan: transfers peptidoglycan precursor phospho-MurNAc-pentapeptide from UDP-MurNAc-pentapeptide onto the lipid carrier undecaprenyl phosphate, yielding undecaprenyl-pyrophosphoryl-MurNAc-pentapeptide, known as lipid I.</text>
</comment>
<keyword evidence="6 11" id="KW-0573">Peptidoglycan synthesis</keyword>
<dbReference type="GO" id="GO:0005886">
    <property type="term" value="C:plasma membrane"/>
    <property type="evidence" value="ECO:0007669"/>
    <property type="project" value="UniProtKB-SubCell"/>
</dbReference>
<feature type="transmembrane region" description="Helical" evidence="11">
    <location>
        <begin position="340"/>
        <end position="362"/>
    </location>
</feature>
<comment type="pathway">
    <text evidence="11">Cell wall biogenesis; peptidoglycan biosynthesis.</text>
</comment>
<name>A0A0C1VJZ0_9ENTR</name>
<feature type="transmembrane region" description="Helical" evidence="11">
    <location>
        <begin position="265"/>
        <end position="286"/>
    </location>
</feature>
<evidence type="ECO:0000256" key="3">
    <source>
        <dbReference type="ARBA" id="ARBA00022679"/>
    </source>
</evidence>
<reference evidence="14 15" key="1">
    <citation type="journal article" date="2014" name="G3 (Bethesda)">
        <title>Genome sequence of Candidatus Riesia pediculischaeffi, endosymbiont of chimpanzee lice, and genomic comparison of recently acquired endosymbionts from human and chimpanzee lice.</title>
        <authorList>
            <person name="Boyd B.M."/>
            <person name="Allen J.M."/>
            <person name="de Crecy-Lagard V."/>
            <person name="Reed D.L."/>
        </authorList>
    </citation>
    <scope>NUCLEOTIDE SEQUENCE [LARGE SCALE GENOMIC DNA]</scope>
    <source>
        <strain evidence="14 15">PTSU</strain>
    </source>
</reference>
<protein>
    <recommendedName>
        <fullName evidence="11 12">Phospho-N-acetylmuramoyl-pentapeptide-transferase</fullName>
        <ecNumber evidence="11 12">2.7.8.13</ecNumber>
    </recommendedName>
    <alternativeName>
        <fullName evidence="11">UDP-MurNAc-pentapeptide phosphotransferase</fullName>
    </alternativeName>
</protein>
<keyword evidence="11" id="KW-1003">Cell membrane</keyword>
<evidence type="ECO:0000256" key="8">
    <source>
        <dbReference type="ARBA" id="ARBA00023136"/>
    </source>
</evidence>
<accession>A0A0C1VJZ0</accession>
<evidence type="ECO:0000256" key="5">
    <source>
        <dbReference type="ARBA" id="ARBA00022960"/>
    </source>
</evidence>
<evidence type="ECO:0000256" key="6">
    <source>
        <dbReference type="ARBA" id="ARBA00022984"/>
    </source>
</evidence>
<comment type="cofactor">
    <cofactor evidence="11 13">
        <name>Mg(2+)</name>
        <dbReference type="ChEBI" id="CHEBI:18420"/>
    </cofactor>
</comment>
<dbReference type="InterPro" id="IPR003524">
    <property type="entry name" value="PNAcMuramoyl-5peptid_Trfase"/>
</dbReference>
<evidence type="ECO:0000256" key="1">
    <source>
        <dbReference type="ARBA" id="ARBA00004141"/>
    </source>
</evidence>
<dbReference type="GO" id="GO:0071555">
    <property type="term" value="P:cell wall organization"/>
    <property type="evidence" value="ECO:0007669"/>
    <property type="project" value="UniProtKB-KW"/>
</dbReference>
<feature type="transmembrane region" description="Helical" evidence="11">
    <location>
        <begin position="134"/>
        <end position="152"/>
    </location>
</feature>
<feature type="transmembrane region" description="Helical" evidence="11">
    <location>
        <begin position="237"/>
        <end position="258"/>
    </location>
</feature>
<dbReference type="GO" id="GO:0008963">
    <property type="term" value="F:phospho-N-acetylmuramoyl-pentapeptide-transferase activity"/>
    <property type="evidence" value="ECO:0007669"/>
    <property type="project" value="UniProtKB-UniRule"/>
</dbReference>
<evidence type="ECO:0000256" key="4">
    <source>
        <dbReference type="ARBA" id="ARBA00022692"/>
    </source>
</evidence>
<dbReference type="HAMAP" id="MF_00038">
    <property type="entry name" value="MraY"/>
    <property type="match status" value="1"/>
</dbReference>
<feature type="transmembrane region" description="Helical" evidence="11">
    <location>
        <begin position="172"/>
        <end position="192"/>
    </location>
</feature>
<keyword evidence="2 11" id="KW-0132">Cell division</keyword>
<evidence type="ECO:0000256" key="2">
    <source>
        <dbReference type="ARBA" id="ARBA00022618"/>
    </source>
</evidence>
<dbReference type="GO" id="GO:0009252">
    <property type="term" value="P:peptidoglycan biosynthetic process"/>
    <property type="evidence" value="ECO:0007669"/>
    <property type="project" value="UniProtKB-UniRule"/>
</dbReference>
<proteinExistence type="inferred from homology"/>
<keyword evidence="8 11" id="KW-0472">Membrane</keyword>
<evidence type="ECO:0000256" key="13">
    <source>
        <dbReference type="PIRSR" id="PIRSR600715-1"/>
    </source>
</evidence>
<dbReference type="HOGENOM" id="CLU_023982_0_0_6"/>
<dbReference type="PANTHER" id="PTHR22926">
    <property type="entry name" value="PHOSPHO-N-ACETYLMURAMOYL-PENTAPEPTIDE-TRANSFERASE"/>
    <property type="match status" value="1"/>
</dbReference>
<feature type="transmembrane region" description="Helical" evidence="11">
    <location>
        <begin position="292"/>
        <end position="313"/>
    </location>
</feature>
<keyword evidence="3 11" id="KW-0808">Transferase</keyword>
<feature type="transmembrane region" description="Helical" evidence="11">
    <location>
        <begin position="199"/>
        <end position="217"/>
    </location>
</feature>
<evidence type="ECO:0000256" key="12">
    <source>
        <dbReference type="NCBIfam" id="TIGR00445"/>
    </source>
</evidence>
<evidence type="ECO:0000256" key="7">
    <source>
        <dbReference type="ARBA" id="ARBA00022989"/>
    </source>
</evidence>
<keyword evidence="4 11" id="KW-0812">Transmembrane</keyword>